<geneLocation type="plasmid" evidence="1">
    <name>HPS5839</name>
</geneLocation>
<protein>
    <submittedName>
        <fullName evidence="1">BetaA</fullName>
    </submittedName>
</protein>
<dbReference type="EMBL" id="HQ441170">
    <property type="protein sequence ID" value="ADY18549.1"/>
    <property type="molecule type" value="Genomic_DNA"/>
</dbReference>
<proteinExistence type="predicted"/>
<accession>F1CNG1</accession>
<organism evidence="1">
    <name type="scientific">Glaesserella parasuis</name>
    <name type="common">Haemophilus parasuis</name>
    <dbReference type="NCBI Taxonomy" id="738"/>
    <lineage>
        <taxon>Bacteria</taxon>
        <taxon>Pseudomonadati</taxon>
        <taxon>Pseudomonadota</taxon>
        <taxon>Gammaproteobacteria</taxon>
        <taxon>Pasteurellales</taxon>
        <taxon>Pasteurellaceae</taxon>
        <taxon>Glaesserella</taxon>
    </lineage>
</organism>
<keyword evidence="1" id="KW-0614">Plasmid</keyword>
<evidence type="ECO:0000313" key="1">
    <source>
        <dbReference type="EMBL" id="ADY18549.1"/>
    </source>
</evidence>
<name>F1CNG1_GLAPU</name>
<dbReference type="AlphaFoldDB" id="F1CNG1"/>
<reference evidence="1" key="1">
    <citation type="submission" date="2010-10" db="EMBL/GenBank/DDBJ databases">
        <authorList>
            <person name="Liu Y.Y."/>
            <person name="He Q.G."/>
        </authorList>
    </citation>
    <scope>NUCLEOTIDE SEQUENCE</scope>
    <source>
        <strain evidence="1">Lung5839</strain>
        <plasmid evidence="1">HPS5839</plasmid>
    </source>
</reference>
<sequence length="130" mass="15440">MKKFYYPADSTLKRNILKFLNNPEEDQMLVVDLAFNNNEEDYEDCDEFYITKPTAKNRGDFLDQFLTDMVEEEGIEEVPENILLGFHAFNDMDYLKLEDLENVRGKTLNHKIANYVINYVRNSANYYIKM</sequence>